<dbReference type="STRING" id="228405.HNE_1465"/>
<dbReference type="Pfam" id="PF17932">
    <property type="entry name" value="TetR_C_24"/>
    <property type="match status" value="1"/>
</dbReference>
<evidence type="ECO:0000313" key="7">
    <source>
        <dbReference type="EMBL" id="ABI78242.1"/>
    </source>
</evidence>
<gene>
    <name evidence="7" type="ordered locus">HNE_1465</name>
</gene>
<evidence type="ECO:0000256" key="4">
    <source>
        <dbReference type="PROSITE-ProRule" id="PRU00335"/>
    </source>
</evidence>
<dbReference type="RefSeq" id="WP_011646479.1">
    <property type="nucleotide sequence ID" value="NC_008358.1"/>
</dbReference>
<dbReference type="GO" id="GO:0000976">
    <property type="term" value="F:transcription cis-regulatory region binding"/>
    <property type="evidence" value="ECO:0007669"/>
    <property type="project" value="TreeGrafter"/>
</dbReference>
<evidence type="ECO:0000313" key="8">
    <source>
        <dbReference type="Proteomes" id="UP000001959"/>
    </source>
</evidence>
<reference evidence="7 8" key="1">
    <citation type="journal article" date="2006" name="J. Bacteriol.">
        <title>Comparative genomic evidence for a close relationship between the dimorphic prosthecate bacteria Hyphomonas neptunium and Caulobacter crescentus.</title>
        <authorList>
            <person name="Badger J.H."/>
            <person name="Hoover T.R."/>
            <person name="Brun Y.V."/>
            <person name="Weiner R.M."/>
            <person name="Laub M.T."/>
            <person name="Alexandre G."/>
            <person name="Mrazek J."/>
            <person name="Ren Q."/>
            <person name="Paulsen I.T."/>
            <person name="Nelson K.E."/>
            <person name="Khouri H.M."/>
            <person name="Radune D."/>
            <person name="Sosa J."/>
            <person name="Dodson R.J."/>
            <person name="Sullivan S.A."/>
            <person name="Rosovitz M.J."/>
            <person name="Madupu R."/>
            <person name="Brinkac L.M."/>
            <person name="Durkin A.S."/>
            <person name="Daugherty S.C."/>
            <person name="Kothari S.P."/>
            <person name="Giglio M.G."/>
            <person name="Zhou L."/>
            <person name="Haft D.H."/>
            <person name="Selengut J.D."/>
            <person name="Davidsen T.M."/>
            <person name="Yang Q."/>
            <person name="Zafar N."/>
            <person name="Ward N.L."/>
        </authorList>
    </citation>
    <scope>NUCLEOTIDE SEQUENCE [LARGE SCALE GENOMIC DNA]</scope>
    <source>
        <strain evidence="7 8">ATCC 15444</strain>
    </source>
</reference>
<dbReference type="PRINTS" id="PR00455">
    <property type="entry name" value="HTHTETR"/>
</dbReference>
<accession>Q0C264</accession>
<protein>
    <submittedName>
        <fullName evidence="7">Transcriptional regulator, TetR family</fullName>
    </submittedName>
</protein>
<dbReference type="Proteomes" id="UP000001959">
    <property type="component" value="Chromosome"/>
</dbReference>
<dbReference type="InterPro" id="IPR050109">
    <property type="entry name" value="HTH-type_TetR-like_transc_reg"/>
</dbReference>
<dbReference type="GO" id="GO:0003700">
    <property type="term" value="F:DNA-binding transcription factor activity"/>
    <property type="evidence" value="ECO:0007669"/>
    <property type="project" value="TreeGrafter"/>
</dbReference>
<name>Q0C264_HYPNA</name>
<feature type="region of interest" description="Disordered" evidence="5">
    <location>
        <begin position="1"/>
        <end position="22"/>
    </location>
</feature>
<dbReference type="InterPro" id="IPR001647">
    <property type="entry name" value="HTH_TetR"/>
</dbReference>
<evidence type="ECO:0000256" key="3">
    <source>
        <dbReference type="ARBA" id="ARBA00023163"/>
    </source>
</evidence>
<feature type="DNA-binding region" description="H-T-H motif" evidence="4">
    <location>
        <begin position="254"/>
        <end position="273"/>
    </location>
</feature>
<keyword evidence="3" id="KW-0804">Transcription</keyword>
<evidence type="ECO:0000259" key="6">
    <source>
        <dbReference type="PROSITE" id="PS50977"/>
    </source>
</evidence>
<evidence type="ECO:0000256" key="5">
    <source>
        <dbReference type="SAM" id="MobiDB-lite"/>
    </source>
</evidence>
<dbReference type="InterPro" id="IPR041490">
    <property type="entry name" value="KstR2_TetR_C"/>
</dbReference>
<dbReference type="PANTHER" id="PTHR30055:SF234">
    <property type="entry name" value="HTH-TYPE TRANSCRIPTIONAL REGULATOR BETI"/>
    <property type="match status" value="1"/>
</dbReference>
<dbReference type="HOGENOM" id="CLU_053314_0_0_5"/>
<feature type="domain" description="HTH tetR-type" evidence="6">
    <location>
        <begin position="20"/>
        <end position="80"/>
    </location>
</feature>
<dbReference type="InterPro" id="IPR009057">
    <property type="entry name" value="Homeodomain-like_sf"/>
</dbReference>
<evidence type="ECO:0000256" key="2">
    <source>
        <dbReference type="ARBA" id="ARBA00023125"/>
    </source>
</evidence>
<organism evidence="7 8">
    <name type="scientific">Hyphomonas neptunium (strain ATCC 15444)</name>
    <dbReference type="NCBI Taxonomy" id="228405"/>
    <lineage>
        <taxon>Bacteria</taxon>
        <taxon>Pseudomonadati</taxon>
        <taxon>Pseudomonadota</taxon>
        <taxon>Alphaproteobacteria</taxon>
        <taxon>Hyphomonadales</taxon>
        <taxon>Hyphomonadaceae</taxon>
        <taxon>Hyphomonas</taxon>
    </lineage>
</organism>
<dbReference type="PANTHER" id="PTHR30055">
    <property type="entry name" value="HTH-TYPE TRANSCRIPTIONAL REGULATOR RUTR"/>
    <property type="match status" value="1"/>
</dbReference>
<proteinExistence type="predicted"/>
<dbReference type="SUPFAM" id="SSF46689">
    <property type="entry name" value="Homeodomain-like"/>
    <property type="match status" value="2"/>
</dbReference>
<keyword evidence="1" id="KW-0805">Transcription regulation</keyword>
<keyword evidence="2 4" id="KW-0238">DNA-binding</keyword>
<keyword evidence="8" id="KW-1185">Reference proteome</keyword>
<dbReference type="AlphaFoldDB" id="Q0C264"/>
<dbReference type="PROSITE" id="PS50977">
    <property type="entry name" value="HTH_TETR_2"/>
    <property type="match status" value="2"/>
</dbReference>
<dbReference type="Pfam" id="PF00440">
    <property type="entry name" value="TetR_N"/>
    <property type="match status" value="2"/>
</dbReference>
<feature type="domain" description="HTH tetR-type" evidence="6">
    <location>
        <begin position="231"/>
        <end position="291"/>
    </location>
</feature>
<feature type="DNA-binding region" description="H-T-H motif" evidence="4">
    <location>
        <begin position="43"/>
        <end position="62"/>
    </location>
</feature>
<dbReference type="EMBL" id="CP000158">
    <property type="protein sequence ID" value="ABI78242.1"/>
    <property type="molecule type" value="Genomic_DNA"/>
</dbReference>
<dbReference type="KEGG" id="hne:HNE_1465"/>
<dbReference type="Gene3D" id="1.10.357.10">
    <property type="entry name" value="Tetracycline Repressor, domain 2"/>
    <property type="match status" value="2"/>
</dbReference>
<sequence>MKARLRAVPDREATPASRKASKQEAILREAASMFNEQGVGSVGFGDLARRMGVGRATFYHYVADREDLIFRCYQRSCEAETERLDLACEADAGLPQVLDFIRLSLSPEADQTALITDTGVLSDGPRTIIERARRRNYDRLAAMIGAGITAGNIRPCDEQLIARIVPSILAFSRLSHRWLPVRQAARNPDAIADFIEFGSAASRTQDFSLTKSADDFSRVTLAGFGDQKIADLKMEQILMKGSQLINRHGVANVSLEDVASALGATRGTVYHYFSDRDDLVRSCLERSYEIYDAFVDYALAHGRTGLEKAGIVSHLNAQAMVGSLQPVAGWMGLETLSQVSQKRAAKRMREVFARTQGLAEEGIRDGSRRQHDYKAVTLARAGAYLWIPKWIEDIDQPSPQKIADEIVTLFNLGLAVTTRR</sequence>
<dbReference type="eggNOG" id="COG1309">
    <property type="taxonomic scope" value="Bacteria"/>
</dbReference>
<evidence type="ECO:0000256" key="1">
    <source>
        <dbReference type="ARBA" id="ARBA00023015"/>
    </source>
</evidence>